<keyword evidence="3" id="KW-0175">Coiled coil</keyword>
<dbReference type="PANTHER" id="PTHR43531:SF11">
    <property type="entry name" value="METHYL-ACCEPTING CHEMOTAXIS PROTEIN 3"/>
    <property type="match status" value="1"/>
</dbReference>
<dbReference type="Gene3D" id="1.10.287.950">
    <property type="entry name" value="Methyl-accepting chemotaxis protein"/>
    <property type="match status" value="1"/>
</dbReference>
<evidence type="ECO:0000313" key="5">
    <source>
        <dbReference type="EMBL" id="TXC67554.1"/>
    </source>
</evidence>
<dbReference type="GO" id="GO:0005886">
    <property type="term" value="C:plasma membrane"/>
    <property type="evidence" value="ECO:0007669"/>
    <property type="project" value="TreeGrafter"/>
</dbReference>
<name>A0A5C6U3V2_9BURK</name>
<dbReference type="GO" id="GO:0004888">
    <property type="term" value="F:transmembrane signaling receptor activity"/>
    <property type="evidence" value="ECO:0007669"/>
    <property type="project" value="TreeGrafter"/>
</dbReference>
<protein>
    <recommendedName>
        <fullName evidence="7">Methyl-accepting transducer domain-containing protein</fullName>
    </recommendedName>
</protein>
<dbReference type="AlphaFoldDB" id="A0A5C6U3V2"/>
<accession>A0A5C6U3V2</accession>
<dbReference type="GO" id="GO:0006935">
    <property type="term" value="P:chemotaxis"/>
    <property type="evidence" value="ECO:0007669"/>
    <property type="project" value="UniProtKB-KW"/>
</dbReference>
<organism evidence="5 6">
    <name type="scientific">Piscinibacter aquaticus</name>
    <dbReference type="NCBI Taxonomy" id="392597"/>
    <lineage>
        <taxon>Bacteria</taxon>
        <taxon>Pseudomonadati</taxon>
        <taxon>Pseudomonadota</taxon>
        <taxon>Betaproteobacteria</taxon>
        <taxon>Burkholderiales</taxon>
        <taxon>Sphaerotilaceae</taxon>
        <taxon>Piscinibacter</taxon>
    </lineage>
</organism>
<proteinExistence type="inferred from homology"/>
<comment type="caution">
    <text evidence="5">The sequence shown here is derived from an EMBL/GenBank/DDBJ whole genome shotgun (WGS) entry which is preliminary data.</text>
</comment>
<feature type="compositionally biased region" description="Low complexity" evidence="4">
    <location>
        <begin position="95"/>
        <end position="110"/>
    </location>
</feature>
<reference evidence="5 6" key="1">
    <citation type="submission" date="2019-08" db="EMBL/GenBank/DDBJ databases">
        <authorList>
            <person name="Khan S.A."/>
            <person name="Jeon C.O."/>
            <person name="Jeong S.E."/>
        </authorList>
    </citation>
    <scope>NUCLEOTIDE SEQUENCE [LARGE SCALE GENOMIC DNA]</scope>
    <source>
        <strain evidence="6">IMCC1728</strain>
    </source>
</reference>
<feature type="region of interest" description="Disordered" evidence="4">
    <location>
        <begin position="87"/>
        <end position="121"/>
    </location>
</feature>
<dbReference type="PANTHER" id="PTHR43531">
    <property type="entry name" value="PROTEIN ICFG"/>
    <property type="match status" value="1"/>
</dbReference>
<evidence type="ECO:0000256" key="4">
    <source>
        <dbReference type="SAM" id="MobiDB-lite"/>
    </source>
</evidence>
<dbReference type="Proteomes" id="UP000321832">
    <property type="component" value="Unassembled WGS sequence"/>
</dbReference>
<gene>
    <name evidence="5" type="ORF">FSC37_15595</name>
</gene>
<comment type="similarity">
    <text evidence="2">Belongs to the methyl-accepting chemotaxis (MCP) protein family.</text>
</comment>
<dbReference type="SUPFAM" id="SSF58104">
    <property type="entry name" value="Methyl-accepting chemotaxis protein (MCP) signaling domain"/>
    <property type="match status" value="1"/>
</dbReference>
<evidence type="ECO:0000256" key="3">
    <source>
        <dbReference type="SAM" id="Coils"/>
    </source>
</evidence>
<evidence type="ECO:0008006" key="7">
    <source>
        <dbReference type="Google" id="ProtNLM"/>
    </source>
</evidence>
<keyword evidence="6" id="KW-1185">Reference proteome</keyword>
<evidence type="ECO:0000313" key="6">
    <source>
        <dbReference type="Proteomes" id="UP000321832"/>
    </source>
</evidence>
<keyword evidence="1" id="KW-0145">Chemotaxis</keyword>
<dbReference type="EMBL" id="VOPW01000001">
    <property type="protein sequence ID" value="TXC67554.1"/>
    <property type="molecule type" value="Genomic_DNA"/>
</dbReference>
<feature type="coiled-coil region" evidence="3">
    <location>
        <begin position="40"/>
        <end position="71"/>
    </location>
</feature>
<dbReference type="InterPro" id="IPR051310">
    <property type="entry name" value="MCP_chemotaxis"/>
</dbReference>
<evidence type="ECO:0000256" key="2">
    <source>
        <dbReference type="ARBA" id="ARBA00029447"/>
    </source>
</evidence>
<sequence>MLDEIVPSIQKTSELVQEIAAASTEQSQSVTQIGGAMGQLSKATQQNASASEELAATSEELSGQAEQLQQSVAFFAAGGARSEAFIERRAPNSPMRPTTPRPVAATPMRPLATGTANFRPY</sequence>
<evidence type="ECO:0000256" key="1">
    <source>
        <dbReference type="ARBA" id="ARBA00022500"/>
    </source>
</evidence>